<organism evidence="1 2">
    <name type="scientific">Pseudomonas extremorientalis</name>
    <dbReference type="NCBI Taxonomy" id="169669"/>
    <lineage>
        <taxon>Bacteria</taxon>
        <taxon>Pseudomonadati</taxon>
        <taxon>Pseudomonadota</taxon>
        <taxon>Gammaproteobacteria</taxon>
        <taxon>Pseudomonadales</taxon>
        <taxon>Pseudomonadaceae</taxon>
        <taxon>Pseudomonas</taxon>
    </lineage>
</organism>
<keyword evidence="2" id="KW-1185">Reference proteome</keyword>
<dbReference type="RefSeq" id="WP_130898152.1">
    <property type="nucleotide sequence ID" value="NZ_CP089519.1"/>
</dbReference>
<protein>
    <submittedName>
        <fullName evidence="1">Uncharacterized protein</fullName>
    </submittedName>
</protein>
<dbReference type="Proteomes" id="UP000182654">
    <property type="component" value="Chromosome I"/>
</dbReference>
<reference evidence="1 2" key="1">
    <citation type="submission" date="2016-10" db="EMBL/GenBank/DDBJ databases">
        <authorList>
            <person name="Varghese N."/>
            <person name="Submissions S."/>
        </authorList>
    </citation>
    <scope>NUCLEOTIDE SEQUENCE [LARGE SCALE GENOMIC DNA]</scope>
    <source>
        <strain evidence="1 2">BS2774</strain>
    </source>
</reference>
<sequence>MPIDTPTSRYANPNPWAVKHSSIAPDSQPPAYNTTLYAPSYFATVENKAKVDISRDDFNQINKQVNALDRKIEKIERFSTRYPAAITGKDTQTLRQTMLNLRNHVATGNGKSNEMQALAQTVNNQTTAIALKALQGVQKSEHGTPAFAQNLQLLSDVENMQQKKY</sequence>
<gene>
    <name evidence="1" type="ORF">SAMN04490184_0437</name>
</gene>
<name>A0ABY0RR47_9PSED</name>
<dbReference type="EMBL" id="LT629708">
    <property type="protein sequence ID" value="SDO38833.1"/>
    <property type="molecule type" value="Genomic_DNA"/>
</dbReference>
<proteinExistence type="predicted"/>
<accession>A0ABY0RR47</accession>
<evidence type="ECO:0000313" key="2">
    <source>
        <dbReference type="Proteomes" id="UP000182654"/>
    </source>
</evidence>
<evidence type="ECO:0000313" key="1">
    <source>
        <dbReference type="EMBL" id="SDO38833.1"/>
    </source>
</evidence>